<dbReference type="InterPro" id="IPR037364">
    <property type="entry name" value="Sec23"/>
</dbReference>
<dbReference type="InterPro" id="IPR029006">
    <property type="entry name" value="ADF-H/Gelsolin-like_dom_sf"/>
</dbReference>
<sequence>MKSETDSRRCRKSWGGINLPAPRQPVSRTTTRRHRTGHAGRPRTSRPIRPRLRRAHPSPSSPNIGPTRPQSGATSPLSSCRLSAESPPESGSHRALHRAASIASSSDAGAAGRHQEATCPPVSRCAAVFASDPPVGYHFTCGGRLTLLAHKTAVYKMSEFLELEALDGIRMPWNVIPGTREDAVSCVVPVSAIYTPLKSIPDMPVVPYAPLRCRMCRSILNPFSRVDYNAKIWLCTFCFQRNQFPQHYSSISENNLPPELFPQYTTIEYISTAETGPVMPPVFIFVVDTCIIEEEIGYLKSALAQATELLPDNSLIGFITFGTYVQVHELGFGLLPKSYVFKGTKEVIEELQKDPWHIPADQRASRCTGAALSVAASLLGVCVPGSGARIMAFVGGPSTEGPGSHAPLLCDKILLFLFLKSVMTVVQNFQIVSKSLTEPIRSHKDLDKDSAPLFDKAVKFYDQIAKQLVHQGHVLDLFACAVDQLEKLLLLEVGVAEMKVAIEKTGGIVVLAESFGHSVFKDSLLRIFQSADNGLGLSFNGILEINCSKDVKIQGIIGPCSSLEKKSPLSADTVIGQGNTSAWKMCGLDKKTSLCFVYDISRKVGPDTVAQQTGEQLYLQFVTYEHNSFFALKYLVFLIRRTLYKAQKYNPQTELIDGFDQEAAAAVVARLVSFKMETEADFDPIRWLDRALIRLCTKFGDYQKETPSSFSLSPRLSIFPQFMFNLRRSQFVQVEGSGLSSLNNATKMEISMFIHTELLTLMQVFNNSPDETAYFRMMLERENVGNAVAMIQPSLISYSFQSGPMPVLLDATAIAPDKILLLDSYFSVVIFHGITIAQWRKAGYQDQEGHEAFAQLLKAPHDESDAIIKERFPVPRLVVCDQYGSQARFLLAKLNPSVTYNSDNPAPGGDVIFTDDVSFEVFMDHLQRLAVQ</sequence>
<evidence type="ECO:0000259" key="15">
    <source>
        <dbReference type="Pfam" id="PF04815"/>
    </source>
</evidence>
<evidence type="ECO:0000259" key="12">
    <source>
        <dbReference type="Pfam" id="PF00626"/>
    </source>
</evidence>
<dbReference type="InterPro" id="IPR012990">
    <property type="entry name" value="Beta-sandwich_Sec23_24"/>
</dbReference>
<dbReference type="InterPro" id="IPR006900">
    <property type="entry name" value="Sec23/24_helical_dom"/>
</dbReference>
<evidence type="ECO:0000256" key="10">
    <source>
        <dbReference type="RuleBase" id="RU365030"/>
    </source>
</evidence>
<dbReference type="GO" id="GO:0090110">
    <property type="term" value="P:COPII-coated vesicle cargo loading"/>
    <property type="evidence" value="ECO:0007669"/>
    <property type="project" value="TreeGrafter"/>
</dbReference>
<evidence type="ECO:0000256" key="5">
    <source>
        <dbReference type="ARBA" id="ARBA00022892"/>
    </source>
</evidence>
<accession>M8C178</accession>
<dbReference type="InterPro" id="IPR006895">
    <property type="entry name" value="Znf_Sec23_Sec24"/>
</dbReference>
<evidence type="ECO:0000256" key="8">
    <source>
        <dbReference type="ARBA" id="ARBA00023329"/>
    </source>
</evidence>
<comment type="function">
    <text evidence="9 10">Component of the coat protein complex II (COPII) which promotes the formation of transport vesicles from the endoplasmic reticulum (ER). The coat has two main functions, the physical deformation of the endoplasmic reticulum membrane into vesicles and the selection of cargo molecules.</text>
</comment>
<evidence type="ECO:0000256" key="3">
    <source>
        <dbReference type="ARBA" id="ARBA00022824"/>
    </source>
</evidence>
<dbReference type="AlphaFoldDB" id="M8C178"/>
<feature type="domain" description="Sec23/Sec24 trunk" evidence="14">
    <location>
        <begin position="279"/>
        <end position="334"/>
    </location>
</feature>
<evidence type="ECO:0000313" key="17">
    <source>
        <dbReference type="EnsemblPlants" id="EMT27989"/>
    </source>
</evidence>
<dbReference type="GO" id="GO:0005096">
    <property type="term" value="F:GTPase activator activity"/>
    <property type="evidence" value="ECO:0007669"/>
    <property type="project" value="TreeGrafter"/>
</dbReference>
<organism evidence="17">
    <name type="scientific">Aegilops tauschii</name>
    <name type="common">Tausch's goatgrass</name>
    <name type="synonym">Aegilops squarrosa</name>
    <dbReference type="NCBI Taxonomy" id="37682"/>
    <lineage>
        <taxon>Eukaryota</taxon>
        <taxon>Viridiplantae</taxon>
        <taxon>Streptophyta</taxon>
        <taxon>Embryophyta</taxon>
        <taxon>Tracheophyta</taxon>
        <taxon>Spermatophyta</taxon>
        <taxon>Magnoliopsida</taxon>
        <taxon>Liliopsida</taxon>
        <taxon>Poales</taxon>
        <taxon>Poaceae</taxon>
        <taxon>BOP clade</taxon>
        <taxon>Pooideae</taxon>
        <taxon>Triticodae</taxon>
        <taxon>Triticeae</taxon>
        <taxon>Triticinae</taxon>
        <taxon>Aegilops</taxon>
    </lineage>
</organism>
<feature type="domain" description="Gelsolin-like" evidence="12">
    <location>
        <begin position="804"/>
        <end position="890"/>
    </location>
</feature>
<keyword evidence="7 10" id="KW-0472">Membrane</keyword>
<comment type="subcellular location">
    <subcellularLocation>
        <location evidence="10">Cytoplasmic vesicle</location>
        <location evidence="10">COPII-coated vesicle membrane</location>
        <topology evidence="10">Peripheral membrane protein</topology>
        <orientation evidence="10">Cytoplasmic side</orientation>
    </subcellularLocation>
    <subcellularLocation>
        <location evidence="10">Endoplasmic reticulum membrane</location>
        <topology evidence="10">Peripheral membrane protein</topology>
        <orientation evidence="10">Cytoplasmic side</orientation>
    </subcellularLocation>
</comment>
<dbReference type="Pfam" id="PF04811">
    <property type="entry name" value="Sec23_trunk"/>
    <property type="match status" value="3"/>
</dbReference>
<keyword evidence="2 10" id="KW-0479">Metal-binding</keyword>
<evidence type="ECO:0000256" key="9">
    <source>
        <dbReference type="ARBA" id="ARBA00025471"/>
    </source>
</evidence>
<dbReference type="GO" id="GO:0006886">
    <property type="term" value="P:intracellular protein transport"/>
    <property type="evidence" value="ECO:0007669"/>
    <property type="project" value="InterPro"/>
</dbReference>
<dbReference type="GO" id="GO:0030127">
    <property type="term" value="C:COPII vesicle coat"/>
    <property type="evidence" value="ECO:0007669"/>
    <property type="project" value="InterPro"/>
</dbReference>
<keyword evidence="4 10" id="KW-0862">Zinc</keyword>
<feature type="compositionally biased region" description="Low complexity" evidence="11">
    <location>
        <begin position="99"/>
        <end position="111"/>
    </location>
</feature>
<dbReference type="SUPFAM" id="SSF81995">
    <property type="entry name" value="beta-sandwich domain of Sec23/24"/>
    <property type="match status" value="1"/>
</dbReference>
<evidence type="ECO:0000256" key="2">
    <source>
        <dbReference type="ARBA" id="ARBA00022723"/>
    </source>
</evidence>
<feature type="compositionally biased region" description="Polar residues" evidence="11">
    <location>
        <begin position="61"/>
        <end position="81"/>
    </location>
</feature>
<dbReference type="InterPro" id="IPR007123">
    <property type="entry name" value="Gelsolin-like_dom"/>
</dbReference>
<evidence type="ECO:0000256" key="7">
    <source>
        <dbReference type="ARBA" id="ARBA00023136"/>
    </source>
</evidence>
<dbReference type="Gene3D" id="2.30.30.380">
    <property type="entry name" value="Zn-finger domain of Sec23/24"/>
    <property type="match status" value="1"/>
</dbReference>
<evidence type="ECO:0000259" key="14">
    <source>
        <dbReference type="Pfam" id="PF04811"/>
    </source>
</evidence>
<dbReference type="SUPFAM" id="SSF53300">
    <property type="entry name" value="vWA-like"/>
    <property type="match status" value="1"/>
</dbReference>
<dbReference type="CDD" id="cd11287">
    <property type="entry name" value="Sec23_C"/>
    <property type="match status" value="1"/>
</dbReference>
<dbReference type="Gene3D" id="3.40.50.410">
    <property type="entry name" value="von Willebrand factor, type A domain"/>
    <property type="match status" value="3"/>
</dbReference>
<dbReference type="Pfam" id="PF04810">
    <property type="entry name" value="zf-Sec23_Sec24"/>
    <property type="match status" value="1"/>
</dbReference>
<evidence type="ECO:0000259" key="16">
    <source>
        <dbReference type="Pfam" id="PF08033"/>
    </source>
</evidence>
<dbReference type="InterPro" id="IPR036174">
    <property type="entry name" value="Znf_Sec23_Sec24_sf"/>
</dbReference>
<evidence type="ECO:0000256" key="6">
    <source>
        <dbReference type="ARBA" id="ARBA00022927"/>
    </source>
</evidence>
<dbReference type="InterPro" id="IPR036180">
    <property type="entry name" value="Gelsolin-like_dom_sf"/>
</dbReference>
<dbReference type="EnsemblPlants" id="EMT27989">
    <property type="protein sequence ID" value="EMT27989"/>
    <property type="gene ID" value="F775_30977"/>
</dbReference>
<feature type="domain" description="Sec23/Sec24 beta-sandwich" evidence="16">
    <location>
        <begin position="539"/>
        <end position="623"/>
    </location>
</feature>
<dbReference type="Gene3D" id="3.40.20.10">
    <property type="entry name" value="Severin"/>
    <property type="match status" value="1"/>
</dbReference>
<dbReference type="GO" id="GO:0008270">
    <property type="term" value="F:zinc ion binding"/>
    <property type="evidence" value="ECO:0007669"/>
    <property type="project" value="InterPro"/>
</dbReference>
<feature type="domain" description="Sec23/Sec24 trunk" evidence="14">
    <location>
        <begin position="426"/>
        <end position="528"/>
    </location>
</feature>
<dbReference type="PANTHER" id="PTHR11141:SF24">
    <property type="entry name" value="PROTEIN TRANSPORT PROTEIN SEC23"/>
    <property type="match status" value="1"/>
</dbReference>
<dbReference type="SUPFAM" id="SSF82754">
    <property type="entry name" value="C-terminal, gelsolin-like domain of Sec23/24"/>
    <property type="match status" value="1"/>
</dbReference>
<dbReference type="Pfam" id="PF04815">
    <property type="entry name" value="Sec23_helical"/>
    <property type="match status" value="1"/>
</dbReference>
<dbReference type="InterPro" id="IPR037550">
    <property type="entry name" value="Sec23_C"/>
</dbReference>
<evidence type="ECO:0000256" key="11">
    <source>
        <dbReference type="SAM" id="MobiDB-lite"/>
    </source>
</evidence>
<evidence type="ECO:0000259" key="13">
    <source>
        <dbReference type="Pfam" id="PF04810"/>
    </source>
</evidence>
<dbReference type="FunFam" id="3.40.20.10:FF:000014">
    <property type="entry name" value="Protein transport protein SEC23"/>
    <property type="match status" value="1"/>
</dbReference>
<dbReference type="InterPro" id="IPR036465">
    <property type="entry name" value="vWFA_dom_sf"/>
</dbReference>
<proteinExistence type="inferred from homology"/>
<feature type="compositionally biased region" description="Basic residues" evidence="11">
    <location>
        <begin position="30"/>
        <end position="56"/>
    </location>
</feature>
<dbReference type="FunFam" id="2.30.30.380:FF:000001">
    <property type="entry name" value="Protein transport protein SEC23"/>
    <property type="match status" value="1"/>
</dbReference>
<dbReference type="Pfam" id="PF08033">
    <property type="entry name" value="Sec23_BS"/>
    <property type="match status" value="1"/>
</dbReference>
<name>M8C178_AEGTA</name>
<dbReference type="SUPFAM" id="SSF81811">
    <property type="entry name" value="Helical domain of Sec23/24"/>
    <property type="match status" value="2"/>
</dbReference>
<dbReference type="Pfam" id="PF00626">
    <property type="entry name" value="Gelsolin"/>
    <property type="match status" value="1"/>
</dbReference>
<feature type="region of interest" description="Disordered" evidence="11">
    <location>
        <begin position="1"/>
        <end position="115"/>
    </location>
</feature>
<dbReference type="SUPFAM" id="SSF82919">
    <property type="entry name" value="Zn-finger domain of Sec23/24"/>
    <property type="match status" value="1"/>
</dbReference>
<feature type="domain" description="Sec23/Sec24 trunk" evidence="14">
    <location>
        <begin position="343"/>
        <end position="403"/>
    </location>
</feature>
<keyword evidence="1 10" id="KW-0813">Transport</keyword>
<keyword evidence="6 10" id="KW-0653">Protein transport</keyword>
<dbReference type="GO" id="GO:0070971">
    <property type="term" value="C:endoplasmic reticulum exit site"/>
    <property type="evidence" value="ECO:0007669"/>
    <property type="project" value="TreeGrafter"/>
</dbReference>
<dbReference type="Gene3D" id="2.60.40.1670">
    <property type="entry name" value="beta-sandwich domain of Sec23/24"/>
    <property type="match status" value="2"/>
</dbReference>
<feature type="domain" description="Zinc finger Sec23/Sec24-type" evidence="13">
    <location>
        <begin position="210"/>
        <end position="248"/>
    </location>
</feature>
<dbReference type="InterPro" id="IPR036175">
    <property type="entry name" value="Sec23/24_helical_dom_sf"/>
</dbReference>
<evidence type="ECO:0000256" key="4">
    <source>
        <dbReference type="ARBA" id="ARBA00022833"/>
    </source>
</evidence>
<keyword evidence="8 10" id="KW-0968">Cytoplasmic vesicle</keyword>
<dbReference type="InterPro" id="IPR006896">
    <property type="entry name" value="Sec23/24_trunk_dom"/>
</dbReference>
<feature type="domain" description="Sec23/Sec24 helical" evidence="15">
    <location>
        <begin position="660"/>
        <end position="735"/>
    </location>
</feature>
<protein>
    <recommendedName>
        <fullName evidence="10">Protein transport protein SEC23</fullName>
    </recommendedName>
</protein>
<keyword evidence="5 10" id="KW-0931">ER-Golgi transport</keyword>
<dbReference type="GO" id="GO:0005789">
    <property type="term" value="C:endoplasmic reticulum membrane"/>
    <property type="evidence" value="ECO:0007669"/>
    <property type="project" value="UniProtKB-SubCell"/>
</dbReference>
<keyword evidence="10" id="KW-0963">Cytoplasm</keyword>
<dbReference type="Gene3D" id="1.20.120.730">
    <property type="entry name" value="Sec23/Sec24 helical domain"/>
    <property type="match status" value="2"/>
</dbReference>
<keyword evidence="3 10" id="KW-0256">Endoplasmic reticulum</keyword>
<comment type="similarity">
    <text evidence="10">Belongs to the SEC23/SEC24 family. SEC23 subfamily.</text>
</comment>
<dbReference type="PANTHER" id="PTHR11141">
    <property type="entry name" value="PROTEIN TRANSPORT PROTEIN SEC23"/>
    <property type="match status" value="1"/>
</dbReference>
<evidence type="ECO:0000256" key="1">
    <source>
        <dbReference type="ARBA" id="ARBA00022448"/>
    </source>
</evidence>
<reference evidence="17" key="1">
    <citation type="submission" date="2015-06" db="UniProtKB">
        <authorList>
            <consortium name="EnsemblPlants"/>
        </authorList>
    </citation>
    <scope>IDENTIFICATION</scope>
</reference>